<dbReference type="PANTHER" id="PTHR33336:SF3">
    <property type="entry name" value="ABM DOMAIN-CONTAINING PROTEIN"/>
    <property type="match status" value="1"/>
</dbReference>
<dbReference type="Gene3D" id="3.30.70.100">
    <property type="match status" value="1"/>
</dbReference>
<protein>
    <submittedName>
        <fullName evidence="2">Antibiotic biosynthesis monooxygenase</fullName>
    </submittedName>
</protein>
<keyword evidence="2" id="KW-0503">Monooxygenase</keyword>
<dbReference type="GO" id="GO:0005829">
    <property type="term" value="C:cytosol"/>
    <property type="evidence" value="ECO:0007669"/>
    <property type="project" value="TreeGrafter"/>
</dbReference>
<keyword evidence="3" id="KW-1185">Reference proteome</keyword>
<evidence type="ECO:0000313" key="3">
    <source>
        <dbReference type="Proteomes" id="UP000578030"/>
    </source>
</evidence>
<reference evidence="2 3" key="1">
    <citation type="submission" date="2020-04" db="EMBL/GenBank/DDBJ databases">
        <title>Description of novel Gluconacetobacter.</title>
        <authorList>
            <person name="Sombolestani A."/>
        </authorList>
    </citation>
    <scope>NUCLEOTIDE SEQUENCE [LARGE SCALE GENOMIC DNA]</scope>
    <source>
        <strain evidence="2 3">LMG 27802</strain>
    </source>
</reference>
<dbReference type="InterPro" id="IPR050744">
    <property type="entry name" value="AI-2_Isomerase_LsrG"/>
</dbReference>
<dbReference type="PROSITE" id="PS51725">
    <property type="entry name" value="ABM"/>
    <property type="match status" value="1"/>
</dbReference>
<organism evidence="2 3">
    <name type="scientific">Gluconacetobacter tumulisoli</name>
    <dbReference type="NCBI Taxonomy" id="1286189"/>
    <lineage>
        <taxon>Bacteria</taxon>
        <taxon>Pseudomonadati</taxon>
        <taxon>Pseudomonadota</taxon>
        <taxon>Alphaproteobacteria</taxon>
        <taxon>Acetobacterales</taxon>
        <taxon>Acetobacteraceae</taxon>
        <taxon>Gluconacetobacter</taxon>
    </lineage>
</organism>
<dbReference type="RefSeq" id="WP_182954163.1">
    <property type="nucleotide sequence ID" value="NZ_JABEQM010000002.1"/>
</dbReference>
<proteinExistence type="predicted"/>
<dbReference type="InterPro" id="IPR007138">
    <property type="entry name" value="ABM_dom"/>
</dbReference>
<dbReference type="PANTHER" id="PTHR33336">
    <property type="entry name" value="QUINOL MONOOXYGENASE YGIN-RELATED"/>
    <property type="match status" value="1"/>
</dbReference>
<comment type="caution">
    <text evidence="2">The sequence shown here is derived from an EMBL/GenBank/DDBJ whole genome shotgun (WGS) entry which is preliminary data.</text>
</comment>
<keyword evidence="2" id="KW-0560">Oxidoreductase</keyword>
<evidence type="ECO:0000313" key="2">
    <source>
        <dbReference type="EMBL" id="MBB2200506.1"/>
    </source>
</evidence>
<sequence>MAQEITVVATIKARPGKEEEVKALVCACAEASRQEATTLSYLPHQDLDDPAAFVFVERYTSRAALAEHEKTPHFLTMADAFKTLLDGPIQVHILRTLP</sequence>
<dbReference type="SUPFAM" id="SSF54909">
    <property type="entry name" value="Dimeric alpha+beta barrel"/>
    <property type="match status" value="1"/>
</dbReference>
<dbReference type="EMBL" id="JABEQM010000002">
    <property type="protein sequence ID" value="MBB2200506.1"/>
    <property type="molecule type" value="Genomic_DNA"/>
</dbReference>
<dbReference type="Pfam" id="PF03992">
    <property type="entry name" value="ABM"/>
    <property type="match status" value="1"/>
</dbReference>
<feature type="domain" description="ABM" evidence="1">
    <location>
        <begin position="5"/>
        <end position="94"/>
    </location>
</feature>
<dbReference type="Proteomes" id="UP000578030">
    <property type="component" value="Unassembled WGS sequence"/>
</dbReference>
<evidence type="ECO:0000259" key="1">
    <source>
        <dbReference type="PROSITE" id="PS51725"/>
    </source>
</evidence>
<name>A0A7W4K4Z5_9PROT</name>
<gene>
    <name evidence="2" type="ORF">HLH28_02755</name>
</gene>
<dbReference type="GO" id="GO:0004497">
    <property type="term" value="F:monooxygenase activity"/>
    <property type="evidence" value="ECO:0007669"/>
    <property type="project" value="UniProtKB-KW"/>
</dbReference>
<dbReference type="AlphaFoldDB" id="A0A7W4K4Z5"/>
<dbReference type="InterPro" id="IPR011008">
    <property type="entry name" value="Dimeric_a/b-barrel"/>
</dbReference>
<accession>A0A7W4K4Z5</accession>